<name>A0ABZ0YHN5_9GAMM</name>
<sequence length="86" mass="9383">MGPTYFGLLAEFDGRAEIPLEEVAPRYFGVNARTASARAAAQALPVPAYRAVDSQKSPWLVSAGDLAGYLDQRKAEARQWWAAVNE</sequence>
<dbReference type="RefSeq" id="WP_246920983.1">
    <property type="nucleotide sequence ID" value="NZ_CP140151.1"/>
</dbReference>
<keyword evidence="2" id="KW-1185">Reference proteome</keyword>
<protein>
    <submittedName>
        <fullName evidence="1">Pyocin activator PrtN family protein</fullName>
    </submittedName>
</protein>
<dbReference type="Pfam" id="PF11112">
    <property type="entry name" value="PyocinActivator"/>
    <property type="match status" value="1"/>
</dbReference>
<proteinExistence type="predicted"/>
<dbReference type="EMBL" id="CP140151">
    <property type="protein sequence ID" value="WQH10777.1"/>
    <property type="molecule type" value="Genomic_DNA"/>
</dbReference>
<organism evidence="1 2">
    <name type="scientific">Chromohalobacter canadensis</name>
    <dbReference type="NCBI Taxonomy" id="141389"/>
    <lineage>
        <taxon>Bacteria</taxon>
        <taxon>Pseudomonadati</taxon>
        <taxon>Pseudomonadota</taxon>
        <taxon>Gammaproteobacteria</taxon>
        <taxon>Oceanospirillales</taxon>
        <taxon>Halomonadaceae</taxon>
        <taxon>Chromohalobacter</taxon>
    </lineage>
</organism>
<accession>A0ABZ0YHN5</accession>
<dbReference type="Proteomes" id="UP001321908">
    <property type="component" value="Chromosome"/>
</dbReference>
<reference evidence="1 2" key="1">
    <citation type="submission" date="2023-11" db="EMBL/GenBank/DDBJ databases">
        <title>MicrobeMod: A computational toolkit for identifying prokaryotic methylation and restriction-modification with nanopore sequencing.</title>
        <authorList>
            <person name="Crits-Christoph A."/>
            <person name="Kang S.C."/>
            <person name="Lee H."/>
            <person name="Ostrov N."/>
        </authorList>
    </citation>
    <scope>NUCLEOTIDE SEQUENCE [LARGE SCALE GENOMIC DNA]</scope>
    <source>
        <strain evidence="1 2">ATCC 43984</strain>
    </source>
</reference>
<evidence type="ECO:0000313" key="1">
    <source>
        <dbReference type="EMBL" id="WQH10777.1"/>
    </source>
</evidence>
<evidence type="ECO:0000313" key="2">
    <source>
        <dbReference type="Proteomes" id="UP001321908"/>
    </source>
</evidence>
<gene>
    <name evidence="1" type="ORF">SR908_13660</name>
</gene>
<dbReference type="InterPro" id="IPR020518">
    <property type="entry name" value="Tscrpt_reg_PrtN"/>
</dbReference>